<dbReference type="InterPro" id="IPR019606">
    <property type="entry name" value="GerMN"/>
</dbReference>
<dbReference type="PROSITE" id="PS51257">
    <property type="entry name" value="PROKAR_LIPOPROTEIN"/>
    <property type="match status" value="1"/>
</dbReference>
<evidence type="ECO:0000256" key="5">
    <source>
        <dbReference type="ARBA" id="ARBA00023288"/>
    </source>
</evidence>
<gene>
    <name evidence="6" type="primary">lpqB</name>
    <name evidence="9" type="ORF">SCMC78_46840</name>
</gene>
<accession>A0AB33KQL3</accession>
<evidence type="ECO:0000256" key="4">
    <source>
        <dbReference type="ARBA" id="ARBA00023139"/>
    </source>
</evidence>
<dbReference type="EMBL" id="AP035884">
    <property type="protein sequence ID" value="BFP54877.1"/>
    <property type="molecule type" value="Genomic_DNA"/>
</dbReference>
<feature type="region of interest" description="Disordered" evidence="7">
    <location>
        <begin position="100"/>
        <end position="121"/>
    </location>
</feature>
<evidence type="ECO:0000256" key="3">
    <source>
        <dbReference type="ARBA" id="ARBA00023136"/>
    </source>
</evidence>
<dbReference type="AlphaFoldDB" id="A0AB33KQL3"/>
<dbReference type="Pfam" id="PF25976">
    <property type="entry name" value="LpqB_N"/>
    <property type="match status" value="1"/>
</dbReference>
<dbReference type="HAMAP" id="MF_01373">
    <property type="entry name" value="LpqB_lipoprot"/>
    <property type="match status" value="1"/>
</dbReference>
<name>A0AB33KQL3_9ACTN</name>
<feature type="domain" description="GerMN" evidence="8">
    <location>
        <begin position="234"/>
        <end position="329"/>
    </location>
</feature>
<sequence length="624" mass="66066">MGTDRRPGGHGRAVRMSALLGCGIVVLAGCGSMPVTGDVKAVDASQPGDSQVQVYAVAPREGAPPSEIVDGFLESMTSDDPAFATTRKYLSADARRTWQPSGGTTVLAQAPNRSGPLLHDEDNRATRDRETTYTLTGEKVAAVDAQSSYQPLAPTDYSQTLHLVLEKVAEGKQEWRIDVVPDGLVLGQSDFKRLYRSVNKYYFATGRTNGRSTLVADPVYVRNRTDPVTRMDTATQTVRTLLAGPTNWLRPVVDSRFPTGTALRKGVTALAPDDQNVLKVPLNQKADKASRSACRMMAAQVLFTLRDLTSAWVERVELEGGEGKLCALDADDAPDFSADHGSDGDDSQYFINDKGQVERIPGATDGTGSPEPVTGPLGVGAVPMGAVGVARDETRAAAVSANGQNLHVSSLEADGELTEPLVTSAAKKAADRLSPPSWDGRGDLWVADRDPAGSRLLRLAGGAGEPQEVRVPGLDGARIEELRMSADGVRIALLLTKDGHTTLNIGRVERRGSSVTPEISVEDLRQAAPQLADVTAISWSGRSRLVVVGKEEGGVQQVRYVQADGSTSASGALPGVNQVQSVAAADDEKLPLMAETVGDGIVKLSPGDNWQTVLKQGTSLVYPG</sequence>
<dbReference type="Pfam" id="PF10647">
    <property type="entry name" value="Gmad1"/>
    <property type="match status" value="1"/>
</dbReference>
<dbReference type="Pfam" id="PF10646">
    <property type="entry name" value="Germane"/>
    <property type="match status" value="1"/>
</dbReference>
<dbReference type="InterPro" id="IPR023959">
    <property type="entry name" value="LpqB"/>
</dbReference>
<dbReference type="InterPro" id="IPR018910">
    <property type="entry name" value="LpqB_C"/>
</dbReference>
<organism evidence="9">
    <name type="scientific">Streptomyces sp. CMC78</name>
    <dbReference type="NCBI Taxonomy" id="3231512"/>
    <lineage>
        <taxon>Bacteria</taxon>
        <taxon>Bacillati</taxon>
        <taxon>Actinomycetota</taxon>
        <taxon>Actinomycetes</taxon>
        <taxon>Kitasatosporales</taxon>
        <taxon>Streptomycetaceae</taxon>
        <taxon>Streptomyces</taxon>
    </lineage>
</organism>
<evidence type="ECO:0000313" key="9">
    <source>
        <dbReference type="EMBL" id="BFP54877.1"/>
    </source>
</evidence>
<dbReference type="KEGG" id="stcm:SCMC78_46840"/>
<comment type="subcellular location">
    <subcellularLocation>
        <location evidence="6">Cell membrane</location>
        <topology evidence="6">Lipid-anchor</topology>
    </subcellularLocation>
</comment>
<dbReference type="SUPFAM" id="SSF82171">
    <property type="entry name" value="DPP6 N-terminal domain-like"/>
    <property type="match status" value="1"/>
</dbReference>
<evidence type="ECO:0000259" key="8">
    <source>
        <dbReference type="SMART" id="SM00909"/>
    </source>
</evidence>
<protein>
    <recommendedName>
        <fullName evidence="6">Lipoprotein LpqB</fullName>
    </recommendedName>
</protein>
<evidence type="ECO:0000256" key="6">
    <source>
        <dbReference type="HAMAP-Rule" id="MF_01373"/>
    </source>
</evidence>
<proteinExistence type="inferred from homology"/>
<evidence type="ECO:0000256" key="7">
    <source>
        <dbReference type="SAM" id="MobiDB-lite"/>
    </source>
</evidence>
<keyword evidence="3 6" id="KW-0472">Membrane</keyword>
<reference evidence="9" key="1">
    <citation type="submission" date="2024-07" db="EMBL/GenBank/DDBJ databases">
        <title>Complete genome sequences of cellulolytic bacteria, Kitasatospora sp. CMC57 and Streptomyces sp. CMC78, isolated from Japanese agricultural soil.</title>
        <authorList>
            <person name="Hashimoto T."/>
            <person name="Ito M."/>
            <person name="Iwamoto M."/>
            <person name="Fukahori D."/>
            <person name="Shoda T."/>
            <person name="Sakoda M."/>
            <person name="Morohoshi T."/>
            <person name="Mitsuboshi M."/>
            <person name="Nishizawa T."/>
        </authorList>
    </citation>
    <scope>NUCLEOTIDE SEQUENCE</scope>
    <source>
        <strain evidence="9">CMC78</strain>
    </source>
</reference>
<dbReference type="InterPro" id="IPR059026">
    <property type="entry name" value="LpqB_N"/>
</dbReference>
<comment type="similarity">
    <text evidence="6">Belongs to the LpqB lipoprotein family.</text>
</comment>
<keyword evidence="2 6" id="KW-0732">Signal</keyword>
<keyword evidence="1 6" id="KW-1003">Cell membrane</keyword>
<dbReference type="SMART" id="SM00909">
    <property type="entry name" value="Germane"/>
    <property type="match status" value="1"/>
</dbReference>
<keyword evidence="4 6" id="KW-0564">Palmitate</keyword>
<dbReference type="GO" id="GO:0005886">
    <property type="term" value="C:plasma membrane"/>
    <property type="evidence" value="ECO:0007669"/>
    <property type="project" value="UniProtKB-SubCell"/>
</dbReference>
<keyword evidence="5 6" id="KW-0449">Lipoprotein</keyword>
<evidence type="ECO:0000256" key="1">
    <source>
        <dbReference type="ARBA" id="ARBA00022475"/>
    </source>
</evidence>
<evidence type="ECO:0000256" key="2">
    <source>
        <dbReference type="ARBA" id="ARBA00022729"/>
    </source>
</evidence>